<keyword evidence="8" id="KW-1185">Reference proteome</keyword>
<dbReference type="GO" id="GO:0071269">
    <property type="term" value="P:L-homocysteine biosynthetic process"/>
    <property type="evidence" value="ECO:0007669"/>
    <property type="project" value="TreeGrafter"/>
</dbReference>
<dbReference type="InterPro" id="IPR006235">
    <property type="entry name" value="OAc-hSer/O-AcSer_sulfhydrylase"/>
</dbReference>
<evidence type="ECO:0000256" key="3">
    <source>
        <dbReference type="ARBA" id="ARBA00022679"/>
    </source>
</evidence>
<dbReference type="Gene3D" id="3.40.640.10">
    <property type="entry name" value="Type I PLP-dependent aspartate aminotransferase-like (Major domain)"/>
    <property type="match status" value="1"/>
</dbReference>
<evidence type="ECO:0000256" key="5">
    <source>
        <dbReference type="PIRSR" id="PIRSR001434-2"/>
    </source>
</evidence>
<dbReference type="RefSeq" id="WP_284216189.1">
    <property type="nucleotide sequence ID" value="NZ_BSOT01000005.1"/>
</dbReference>
<dbReference type="EMBL" id="BSOT01000005">
    <property type="protein sequence ID" value="GLR69881.1"/>
    <property type="molecule type" value="Genomic_DNA"/>
</dbReference>
<dbReference type="AlphaFoldDB" id="A0AA37SY68"/>
<dbReference type="GO" id="GO:0006535">
    <property type="term" value="P:cysteine biosynthetic process from serine"/>
    <property type="evidence" value="ECO:0007669"/>
    <property type="project" value="TreeGrafter"/>
</dbReference>
<keyword evidence="3" id="KW-0808">Transferase</keyword>
<reference evidence="7" key="1">
    <citation type="journal article" date="2014" name="Int. J. Syst. Evol. Microbiol.">
        <title>Complete genome sequence of Corynebacterium casei LMG S-19264T (=DSM 44701T), isolated from a smear-ripened cheese.</title>
        <authorList>
            <consortium name="US DOE Joint Genome Institute (JGI-PGF)"/>
            <person name="Walter F."/>
            <person name="Albersmeier A."/>
            <person name="Kalinowski J."/>
            <person name="Ruckert C."/>
        </authorList>
    </citation>
    <scope>NUCLEOTIDE SEQUENCE</scope>
    <source>
        <strain evidence="7">NBRC 110023</strain>
    </source>
</reference>
<evidence type="ECO:0000313" key="7">
    <source>
        <dbReference type="EMBL" id="GLR69881.1"/>
    </source>
</evidence>
<organism evidence="7 8">
    <name type="scientific">Agaribacter marinus</name>
    <dbReference type="NCBI Taxonomy" id="1431249"/>
    <lineage>
        <taxon>Bacteria</taxon>
        <taxon>Pseudomonadati</taxon>
        <taxon>Pseudomonadota</taxon>
        <taxon>Gammaproteobacteria</taxon>
        <taxon>Alteromonadales</taxon>
        <taxon>Alteromonadaceae</taxon>
        <taxon>Agaribacter</taxon>
    </lineage>
</organism>
<dbReference type="Gene3D" id="3.90.1150.10">
    <property type="entry name" value="Aspartate Aminotransferase, domain 1"/>
    <property type="match status" value="1"/>
</dbReference>
<evidence type="ECO:0000256" key="6">
    <source>
        <dbReference type="RuleBase" id="RU362118"/>
    </source>
</evidence>
<dbReference type="PANTHER" id="PTHR43797">
    <property type="entry name" value="HOMOCYSTEINE/CYSTEINE SYNTHASE"/>
    <property type="match status" value="1"/>
</dbReference>
<dbReference type="PANTHER" id="PTHR43797:SF2">
    <property type="entry name" value="HOMOCYSTEINE_CYSTEINE SYNTHASE"/>
    <property type="match status" value="1"/>
</dbReference>
<evidence type="ECO:0000256" key="2">
    <source>
        <dbReference type="ARBA" id="ARBA00009077"/>
    </source>
</evidence>
<comment type="caution">
    <text evidence="7">The sequence shown here is derived from an EMBL/GenBank/DDBJ whole genome shotgun (WGS) entry which is preliminary data.</text>
</comment>
<dbReference type="SUPFAM" id="SSF53383">
    <property type="entry name" value="PLP-dependent transferases"/>
    <property type="match status" value="1"/>
</dbReference>
<proteinExistence type="inferred from homology"/>
<dbReference type="FunFam" id="3.40.640.10:FF:000046">
    <property type="entry name" value="Cystathionine gamma-lyase"/>
    <property type="match status" value="1"/>
</dbReference>
<evidence type="ECO:0000313" key="8">
    <source>
        <dbReference type="Proteomes" id="UP001156601"/>
    </source>
</evidence>
<evidence type="ECO:0000256" key="4">
    <source>
        <dbReference type="ARBA" id="ARBA00022898"/>
    </source>
</evidence>
<dbReference type="PIRSF" id="PIRSF001434">
    <property type="entry name" value="CGS"/>
    <property type="match status" value="1"/>
</dbReference>
<dbReference type="GO" id="GO:0030170">
    <property type="term" value="F:pyridoxal phosphate binding"/>
    <property type="evidence" value="ECO:0007669"/>
    <property type="project" value="InterPro"/>
</dbReference>
<feature type="modified residue" description="N6-(pyridoxal phosphate)lysine" evidence="5">
    <location>
        <position position="207"/>
    </location>
</feature>
<evidence type="ECO:0000256" key="1">
    <source>
        <dbReference type="ARBA" id="ARBA00001933"/>
    </source>
</evidence>
<dbReference type="GO" id="GO:0003961">
    <property type="term" value="F:O-acetylhomoserine aminocarboxypropyltransferase activity"/>
    <property type="evidence" value="ECO:0007669"/>
    <property type="project" value="TreeGrafter"/>
</dbReference>
<dbReference type="InterPro" id="IPR000277">
    <property type="entry name" value="Cys/Met-Metab_PyrdxlP-dep_enz"/>
</dbReference>
<name>A0AA37SY68_9ALTE</name>
<dbReference type="GO" id="GO:0005737">
    <property type="term" value="C:cytoplasm"/>
    <property type="evidence" value="ECO:0007669"/>
    <property type="project" value="TreeGrafter"/>
</dbReference>
<dbReference type="NCBIfam" id="NF004609">
    <property type="entry name" value="PRK05939.1"/>
    <property type="match status" value="1"/>
</dbReference>
<dbReference type="GO" id="GO:0004124">
    <property type="term" value="F:cysteine synthase activity"/>
    <property type="evidence" value="ECO:0007669"/>
    <property type="project" value="TreeGrafter"/>
</dbReference>
<gene>
    <name evidence="7" type="ORF">GCM10007852_07890</name>
</gene>
<reference evidence="7" key="2">
    <citation type="submission" date="2023-01" db="EMBL/GenBank/DDBJ databases">
        <title>Draft genome sequence of Agaribacter marinus strain NBRC 110023.</title>
        <authorList>
            <person name="Sun Q."/>
            <person name="Mori K."/>
        </authorList>
    </citation>
    <scope>NUCLEOTIDE SEQUENCE</scope>
    <source>
        <strain evidence="7">NBRC 110023</strain>
    </source>
</reference>
<comment type="similarity">
    <text evidence="2 6">Belongs to the trans-sulfuration enzymes family.</text>
</comment>
<dbReference type="Pfam" id="PF01053">
    <property type="entry name" value="Cys_Met_Meta_PP"/>
    <property type="match status" value="1"/>
</dbReference>
<dbReference type="InterPro" id="IPR015421">
    <property type="entry name" value="PyrdxlP-dep_Trfase_major"/>
</dbReference>
<evidence type="ECO:0008006" key="9">
    <source>
        <dbReference type="Google" id="ProtNLM"/>
    </source>
</evidence>
<protein>
    <recommendedName>
        <fullName evidence="9">O-acetylhomoserine (Thiol)-lyase</fullName>
    </recommendedName>
</protein>
<dbReference type="InterPro" id="IPR015424">
    <property type="entry name" value="PyrdxlP-dep_Trfase"/>
</dbReference>
<accession>A0AA37SY68</accession>
<dbReference type="Proteomes" id="UP001156601">
    <property type="component" value="Unassembled WGS sequence"/>
</dbReference>
<comment type="cofactor">
    <cofactor evidence="1 6">
        <name>pyridoxal 5'-phosphate</name>
        <dbReference type="ChEBI" id="CHEBI:597326"/>
    </cofactor>
</comment>
<keyword evidence="4 5" id="KW-0663">Pyridoxal phosphate</keyword>
<dbReference type="InterPro" id="IPR015422">
    <property type="entry name" value="PyrdxlP-dep_Trfase_small"/>
</dbReference>
<dbReference type="GO" id="GO:0019346">
    <property type="term" value="P:transsulfuration"/>
    <property type="evidence" value="ECO:0007669"/>
    <property type="project" value="InterPro"/>
</dbReference>
<sequence length="411" mass="44875">MKQYALDTHLVHTDRLVNSPEDGAVHTPTSNSVLFEFEDVADLEAVFQGKKAGHVYSRSSSGSAVALQNLLNELEGGVAATVFSTGMAAISATFFSLLRAGDHIVVSQFLFGNTRSFMQALEGFGIEISFVDISDADSVEKAMKENTKLVFCETIANPVTQVAAMYEIGDICERKNVLLIVDNTMTPFVMFNSKAVKSSLVITSLTKYIAGHGSVLGGVVVDTGLYNWENYSNISEKYKVPDSNLWGMTQIRKRGLRDMGATLAPSSAHAISVGLETLKLRMQKSCENAMAIAQYMQSSDEFKRVHYPGLNVHPHHTRAADIFGGQFGAILSFELADGLDFRAYLNKLNLVINATHLGDTRTLALPVSTTIFYENGLTQRQQMGISENLIRLSVGIEDTNDLLADFKAAFS</sequence>